<evidence type="ECO:0000313" key="3">
    <source>
        <dbReference type="Proteomes" id="UP000298781"/>
    </source>
</evidence>
<evidence type="ECO:0000313" key="2">
    <source>
        <dbReference type="EMBL" id="QCI65273.1"/>
    </source>
</evidence>
<dbReference type="KEGG" id="pstg:E8M01_14275"/>
<reference evidence="2 3" key="1">
    <citation type="submission" date="2019-04" db="EMBL/GenBank/DDBJ databases">
        <title>Phreatobacter aquaticus sp. nov.</title>
        <authorList>
            <person name="Choi A."/>
        </authorList>
    </citation>
    <scope>NUCLEOTIDE SEQUENCE [LARGE SCALE GENOMIC DNA]</scope>
    <source>
        <strain evidence="2 3">KCTC 52518</strain>
    </source>
</reference>
<organism evidence="2 3">
    <name type="scientific">Phreatobacter stygius</name>
    <dbReference type="NCBI Taxonomy" id="1940610"/>
    <lineage>
        <taxon>Bacteria</taxon>
        <taxon>Pseudomonadati</taxon>
        <taxon>Pseudomonadota</taxon>
        <taxon>Alphaproteobacteria</taxon>
        <taxon>Hyphomicrobiales</taxon>
        <taxon>Phreatobacteraceae</taxon>
        <taxon>Phreatobacter</taxon>
    </lineage>
</organism>
<proteinExistence type="predicted"/>
<dbReference type="EMBL" id="CP039690">
    <property type="protein sequence ID" value="QCI65273.1"/>
    <property type="molecule type" value="Genomic_DNA"/>
</dbReference>
<dbReference type="Proteomes" id="UP000298781">
    <property type="component" value="Chromosome"/>
</dbReference>
<feature type="compositionally biased region" description="Basic and acidic residues" evidence="1">
    <location>
        <begin position="8"/>
        <end position="20"/>
    </location>
</feature>
<gene>
    <name evidence="2" type="ORF">E8M01_14275</name>
</gene>
<keyword evidence="3" id="KW-1185">Reference proteome</keyword>
<evidence type="ECO:0000256" key="1">
    <source>
        <dbReference type="SAM" id="MobiDB-lite"/>
    </source>
</evidence>
<sequence>MRAAAKKAAADQKRRDAEAAKARRARLDALAQQGEAVWHQVQAEITRSNGPAYDRAAATLLDLKTLAEERGTATDFHRRLAGLVEQHARKQRFIERLRQHDLGT</sequence>
<dbReference type="AlphaFoldDB" id="A0A4D7B2K6"/>
<accession>A0A4D7B2K6</accession>
<protein>
    <submittedName>
        <fullName evidence="2">Uncharacterized protein</fullName>
    </submittedName>
</protein>
<name>A0A4D7B2K6_9HYPH</name>
<feature type="region of interest" description="Disordered" evidence="1">
    <location>
        <begin position="1"/>
        <end position="20"/>
    </location>
</feature>
<dbReference type="OrthoDB" id="9066681at2"/>
<dbReference type="RefSeq" id="WP_136960721.1">
    <property type="nucleotide sequence ID" value="NZ_CP039690.1"/>
</dbReference>